<keyword evidence="2" id="KW-0472">Membrane</keyword>
<feature type="compositionally biased region" description="Pro residues" evidence="1">
    <location>
        <begin position="81"/>
        <end position="91"/>
    </location>
</feature>
<evidence type="ECO:0000256" key="1">
    <source>
        <dbReference type="SAM" id="MobiDB-lite"/>
    </source>
</evidence>
<organism evidence="3 4">
    <name type="scientific">Actinoplanes couchii</name>
    <dbReference type="NCBI Taxonomy" id="403638"/>
    <lineage>
        <taxon>Bacteria</taxon>
        <taxon>Bacillati</taxon>
        <taxon>Actinomycetota</taxon>
        <taxon>Actinomycetes</taxon>
        <taxon>Micromonosporales</taxon>
        <taxon>Micromonosporaceae</taxon>
        <taxon>Actinoplanes</taxon>
    </lineage>
</organism>
<protein>
    <submittedName>
        <fullName evidence="3">Uncharacterized protein</fullName>
    </submittedName>
</protein>
<accession>A0ABQ3X9W2</accession>
<keyword evidence="4" id="KW-1185">Reference proteome</keyword>
<feature type="region of interest" description="Disordered" evidence="1">
    <location>
        <begin position="69"/>
        <end position="177"/>
    </location>
</feature>
<dbReference type="RefSeq" id="WP_203796606.1">
    <property type="nucleotide sequence ID" value="NZ_BAAAQE010000026.1"/>
</dbReference>
<feature type="compositionally biased region" description="Polar residues" evidence="1">
    <location>
        <begin position="151"/>
        <end position="164"/>
    </location>
</feature>
<keyword evidence="2" id="KW-1133">Transmembrane helix</keyword>
<dbReference type="Proteomes" id="UP000612282">
    <property type="component" value="Unassembled WGS sequence"/>
</dbReference>
<keyword evidence="2" id="KW-0812">Transmembrane</keyword>
<feature type="transmembrane region" description="Helical" evidence="2">
    <location>
        <begin position="39"/>
        <end position="60"/>
    </location>
</feature>
<sequence>MTEHNIDPHAPDTEVIAVPEPAPVFVDSTGRRSRLLRRVALAFGVVLIGYVGLVSVSLAGGPISSSAVLPLPGLDDEPEPEATPPPTPEPAPSATASARILESATRTPEQRRPIAAPTSRKASPVPSKSPTPKPSVSTAPSPSVTKPLESASVSRSPEPSATSPTPQPPVAPSRAAP</sequence>
<feature type="compositionally biased region" description="Low complexity" evidence="1">
    <location>
        <begin position="134"/>
        <end position="147"/>
    </location>
</feature>
<dbReference type="PRINTS" id="PR01217">
    <property type="entry name" value="PRICHEXTENSN"/>
</dbReference>
<name>A0ABQ3X9W2_9ACTN</name>
<evidence type="ECO:0000313" key="3">
    <source>
        <dbReference type="EMBL" id="GID55302.1"/>
    </source>
</evidence>
<reference evidence="3 4" key="1">
    <citation type="submission" date="2021-01" db="EMBL/GenBank/DDBJ databases">
        <title>Whole genome shotgun sequence of Actinoplanes couchii NBRC 106145.</title>
        <authorList>
            <person name="Komaki H."/>
            <person name="Tamura T."/>
        </authorList>
    </citation>
    <scope>NUCLEOTIDE SEQUENCE [LARGE SCALE GENOMIC DNA]</scope>
    <source>
        <strain evidence="3 4">NBRC 106145</strain>
    </source>
</reference>
<proteinExistence type="predicted"/>
<dbReference type="EMBL" id="BOMG01000048">
    <property type="protein sequence ID" value="GID55302.1"/>
    <property type="molecule type" value="Genomic_DNA"/>
</dbReference>
<evidence type="ECO:0000256" key="2">
    <source>
        <dbReference type="SAM" id="Phobius"/>
    </source>
</evidence>
<evidence type="ECO:0000313" key="4">
    <source>
        <dbReference type="Proteomes" id="UP000612282"/>
    </source>
</evidence>
<comment type="caution">
    <text evidence="3">The sequence shown here is derived from an EMBL/GenBank/DDBJ whole genome shotgun (WGS) entry which is preliminary data.</text>
</comment>
<gene>
    <name evidence="3" type="ORF">Aco03nite_037060</name>
</gene>